<feature type="transmembrane region" description="Helical" evidence="1">
    <location>
        <begin position="361"/>
        <end position="383"/>
    </location>
</feature>
<keyword evidence="1" id="KW-0812">Transmembrane</keyword>
<feature type="transmembrane region" description="Helical" evidence="1">
    <location>
        <begin position="131"/>
        <end position="157"/>
    </location>
</feature>
<feature type="transmembrane region" description="Helical" evidence="1">
    <location>
        <begin position="389"/>
        <end position="409"/>
    </location>
</feature>
<keyword evidence="1" id="KW-1133">Transmembrane helix</keyword>
<feature type="transmembrane region" description="Helical" evidence="1">
    <location>
        <begin position="77"/>
        <end position="100"/>
    </location>
</feature>
<reference evidence="3" key="1">
    <citation type="journal article" date="2019" name="Int. J. Syst. Evol. Microbiol.">
        <title>The Global Catalogue of Microorganisms (GCM) 10K type strain sequencing project: providing services to taxonomists for standard genome sequencing and annotation.</title>
        <authorList>
            <consortium name="The Broad Institute Genomics Platform"/>
            <consortium name="The Broad Institute Genome Sequencing Center for Infectious Disease"/>
            <person name="Wu L."/>
            <person name="Ma J."/>
        </authorList>
    </citation>
    <scope>NUCLEOTIDE SEQUENCE [LARGE SCALE GENOMIC DNA]</scope>
    <source>
        <strain evidence="3">CCUG 62114</strain>
    </source>
</reference>
<dbReference type="RefSeq" id="WP_377716838.1">
    <property type="nucleotide sequence ID" value="NZ_JBHTJM010000010.1"/>
</dbReference>
<accession>A0ABW3I5B8</accession>
<evidence type="ECO:0000313" key="3">
    <source>
        <dbReference type="Proteomes" id="UP001596997"/>
    </source>
</evidence>
<keyword evidence="1" id="KW-0472">Membrane</keyword>
<keyword evidence="3" id="KW-1185">Reference proteome</keyword>
<evidence type="ECO:0000256" key="1">
    <source>
        <dbReference type="SAM" id="Phobius"/>
    </source>
</evidence>
<feature type="transmembrane region" description="Helical" evidence="1">
    <location>
        <begin position="106"/>
        <end position="124"/>
    </location>
</feature>
<feature type="transmembrane region" description="Helical" evidence="1">
    <location>
        <begin position="199"/>
        <end position="217"/>
    </location>
</feature>
<dbReference type="EMBL" id="JBHTJM010000010">
    <property type="protein sequence ID" value="MFD0965061.1"/>
    <property type="molecule type" value="Genomic_DNA"/>
</dbReference>
<feature type="transmembrane region" description="Helical" evidence="1">
    <location>
        <begin position="334"/>
        <end position="354"/>
    </location>
</feature>
<dbReference type="Proteomes" id="UP001596997">
    <property type="component" value="Unassembled WGS sequence"/>
</dbReference>
<feature type="transmembrane region" description="Helical" evidence="1">
    <location>
        <begin position="46"/>
        <end position="70"/>
    </location>
</feature>
<evidence type="ECO:0000313" key="2">
    <source>
        <dbReference type="EMBL" id="MFD0965061.1"/>
    </source>
</evidence>
<organism evidence="2 3">
    <name type="scientific">Pseudofulvibacter geojedonensis</name>
    <dbReference type="NCBI Taxonomy" id="1123758"/>
    <lineage>
        <taxon>Bacteria</taxon>
        <taxon>Pseudomonadati</taxon>
        <taxon>Bacteroidota</taxon>
        <taxon>Flavobacteriia</taxon>
        <taxon>Flavobacteriales</taxon>
        <taxon>Flavobacteriaceae</taxon>
        <taxon>Pseudofulvibacter</taxon>
    </lineage>
</organism>
<feature type="transmembrane region" description="Helical" evidence="1">
    <location>
        <begin position="169"/>
        <end position="187"/>
    </location>
</feature>
<sequence length="415" mass="49064">MSFVFLLIQGPITYLDTNAYFGLRPYVSAGYPFFLRSLHFIFKENYLNAVVGIQFIAIIISIYVFVFCFLKHFHLKIYQYITILLLLFYPVFDSNVYTVTSVSTEGVSFALFLQVIHLSYRVFIQRKFKSAVLLCLFVVILITIRGQFQFLILVFLLTELVLSFYAKKLKLKYIIVFLMIPLSVFVIDNVYHKIIHKQYFSTPFVWTAFVTPVLFVADDTDVEYLETENQKEIFNLVKSKFKAKGVDNSSHKYYEEPIDYNYFFYHYELPTLCNQTVKRDVLDYYLLDKEKSLPNVLEAHFKLEKTHKELFFELLPHVFKKWFKLVFQSFKTGIGGMPIVLVYVLSLILLFLEYVKNQNKLVLWAFFLLLVVLVNRVLISVSVHGLTRYFFYTHWIAVFLLFLGINNFVSKRNKS</sequence>
<gene>
    <name evidence="2" type="ORF">ACFQ1O_13675</name>
</gene>
<name>A0ABW3I5B8_9FLAO</name>
<protein>
    <recommendedName>
        <fullName evidence="4">Glycosyltransferase RgtA/B/C/D-like domain-containing protein</fullName>
    </recommendedName>
</protein>
<comment type="caution">
    <text evidence="2">The sequence shown here is derived from an EMBL/GenBank/DDBJ whole genome shotgun (WGS) entry which is preliminary data.</text>
</comment>
<proteinExistence type="predicted"/>
<evidence type="ECO:0008006" key="4">
    <source>
        <dbReference type="Google" id="ProtNLM"/>
    </source>
</evidence>